<evidence type="ECO:0000313" key="2">
    <source>
        <dbReference type="EMBL" id="KAF7336530.1"/>
    </source>
</evidence>
<proteinExistence type="predicted"/>
<dbReference type="AlphaFoldDB" id="A0A8H6X9N1"/>
<comment type="caution">
    <text evidence="2">The sequence shown here is derived from an EMBL/GenBank/DDBJ whole genome shotgun (WGS) entry which is preliminary data.</text>
</comment>
<accession>A0A8H6X9N1</accession>
<evidence type="ECO:0000313" key="3">
    <source>
        <dbReference type="Proteomes" id="UP000623467"/>
    </source>
</evidence>
<keyword evidence="1" id="KW-0812">Transmembrane</keyword>
<keyword evidence="1" id="KW-1133">Transmembrane helix</keyword>
<evidence type="ECO:0000256" key="1">
    <source>
        <dbReference type="SAM" id="Phobius"/>
    </source>
</evidence>
<keyword evidence="1" id="KW-0472">Membrane</keyword>
<reference evidence="2" key="1">
    <citation type="submission" date="2020-05" db="EMBL/GenBank/DDBJ databases">
        <title>Mycena genomes resolve the evolution of fungal bioluminescence.</title>
        <authorList>
            <person name="Tsai I.J."/>
        </authorList>
    </citation>
    <scope>NUCLEOTIDE SEQUENCE</scope>
    <source>
        <strain evidence="2">160909Yilan</strain>
    </source>
</reference>
<protein>
    <submittedName>
        <fullName evidence="2">Uncharacterized protein</fullName>
    </submittedName>
</protein>
<gene>
    <name evidence="2" type="ORF">MSAN_02285100</name>
</gene>
<organism evidence="2 3">
    <name type="scientific">Mycena sanguinolenta</name>
    <dbReference type="NCBI Taxonomy" id="230812"/>
    <lineage>
        <taxon>Eukaryota</taxon>
        <taxon>Fungi</taxon>
        <taxon>Dikarya</taxon>
        <taxon>Basidiomycota</taxon>
        <taxon>Agaricomycotina</taxon>
        <taxon>Agaricomycetes</taxon>
        <taxon>Agaricomycetidae</taxon>
        <taxon>Agaricales</taxon>
        <taxon>Marasmiineae</taxon>
        <taxon>Mycenaceae</taxon>
        <taxon>Mycena</taxon>
    </lineage>
</organism>
<feature type="transmembrane region" description="Helical" evidence="1">
    <location>
        <begin position="45"/>
        <end position="69"/>
    </location>
</feature>
<sequence>MRLLCTFRLTSLHRCPPLVSPGTEGWLLVLCRRWSSSGRSGTVGYTRALLLAVFASVFLHPIPLPASLIDVFPPRPLHARRPIPDQCMPYLAFTSALAPVNLRMHAFGTGAMLIVTAFPAPFSFRTST</sequence>
<feature type="transmembrane region" description="Helical" evidence="1">
    <location>
        <begin position="90"/>
        <end position="118"/>
    </location>
</feature>
<name>A0A8H6X9N1_9AGAR</name>
<keyword evidence="3" id="KW-1185">Reference proteome</keyword>
<dbReference type="Proteomes" id="UP000623467">
    <property type="component" value="Unassembled WGS sequence"/>
</dbReference>
<dbReference type="EMBL" id="JACAZH010000036">
    <property type="protein sequence ID" value="KAF7336530.1"/>
    <property type="molecule type" value="Genomic_DNA"/>
</dbReference>